<dbReference type="GO" id="GO:0016987">
    <property type="term" value="F:sigma factor activity"/>
    <property type="evidence" value="ECO:0007669"/>
    <property type="project" value="UniProtKB-KW"/>
</dbReference>
<dbReference type="InterPro" id="IPR013325">
    <property type="entry name" value="RNA_pol_sigma_r2"/>
</dbReference>
<feature type="domain" description="RNA polymerase sigma-70 region 2" evidence="6">
    <location>
        <begin position="27"/>
        <end position="81"/>
    </location>
</feature>
<dbReference type="InterPro" id="IPR000838">
    <property type="entry name" value="RNA_pol_sigma70_ECF_CS"/>
</dbReference>
<dbReference type="GO" id="GO:0003677">
    <property type="term" value="F:DNA binding"/>
    <property type="evidence" value="ECO:0007669"/>
    <property type="project" value="UniProtKB-KW"/>
</dbReference>
<organism evidence="7 8">
    <name type="scientific">Mariniphaga anaerophila</name>
    <dbReference type="NCBI Taxonomy" id="1484053"/>
    <lineage>
        <taxon>Bacteria</taxon>
        <taxon>Pseudomonadati</taxon>
        <taxon>Bacteroidota</taxon>
        <taxon>Bacteroidia</taxon>
        <taxon>Marinilabiliales</taxon>
        <taxon>Prolixibacteraceae</taxon>
        <taxon>Mariniphaga</taxon>
    </lineage>
</organism>
<keyword evidence="1 5" id="KW-0805">Transcription regulation</keyword>
<keyword evidence="4 5" id="KW-0804">Transcription</keyword>
<evidence type="ECO:0000256" key="3">
    <source>
        <dbReference type="ARBA" id="ARBA00023125"/>
    </source>
</evidence>
<evidence type="ECO:0000259" key="6">
    <source>
        <dbReference type="Pfam" id="PF04542"/>
    </source>
</evidence>
<reference evidence="7 8" key="1">
    <citation type="submission" date="2016-11" db="EMBL/GenBank/DDBJ databases">
        <authorList>
            <person name="Jaros S."/>
            <person name="Januszkiewicz K."/>
            <person name="Wedrychowicz H."/>
        </authorList>
    </citation>
    <scope>NUCLEOTIDE SEQUENCE [LARGE SCALE GENOMIC DNA]</scope>
    <source>
        <strain evidence="7 8">DSM 26910</strain>
    </source>
</reference>
<keyword evidence="8" id="KW-1185">Reference proteome</keyword>
<evidence type="ECO:0000256" key="2">
    <source>
        <dbReference type="ARBA" id="ARBA00023082"/>
    </source>
</evidence>
<comment type="similarity">
    <text evidence="5">Belongs to the sigma-70 factor family. ECF subfamily.</text>
</comment>
<name>A0A1M5EZV1_9BACT</name>
<dbReference type="PANTHER" id="PTHR43133">
    <property type="entry name" value="RNA POLYMERASE ECF-TYPE SIGMA FACTO"/>
    <property type="match status" value="1"/>
</dbReference>
<sequence length="85" mass="10214">MDLNKNVSDYDLVERLRKGDLEAFNTIFEKYGDRLFGFTLKYLKSREETEELVQEVFLKIWENRKTLKKDSSLKSYLFTIIIPKN</sequence>
<dbReference type="AlphaFoldDB" id="A0A1M5EZV1"/>
<proteinExistence type="inferred from homology"/>
<dbReference type="PROSITE" id="PS01063">
    <property type="entry name" value="SIGMA70_ECF"/>
    <property type="match status" value="1"/>
</dbReference>
<dbReference type="STRING" id="1484053.SAMN05444274_110100"/>
<keyword evidence="2 5" id="KW-0731">Sigma factor</keyword>
<dbReference type="EMBL" id="FQUM01000010">
    <property type="protein sequence ID" value="SHF84749.1"/>
    <property type="molecule type" value="Genomic_DNA"/>
</dbReference>
<evidence type="ECO:0000256" key="1">
    <source>
        <dbReference type="ARBA" id="ARBA00023015"/>
    </source>
</evidence>
<gene>
    <name evidence="7" type="ORF">SAMN05444274_110100</name>
</gene>
<evidence type="ECO:0000313" key="8">
    <source>
        <dbReference type="Proteomes" id="UP000184164"/>
    </source>
</evidence>
<dbReference type="GO" id="GO:0006352">
    <property type="term" value="P:DNA-templated transcription initiation"/>
    <property type="evidence" value="ECO:0007669"/>
    <property type="project" value="InterPro"/>
</dbReference>
<dbReference type="RefSeq" id="WP_073003174.1">
    <property type="nucleotide sequence ID" value="NZ_FQUM01000010.1"/>
</dbReference>
<evidence type="ECO:0000256" key="5">
    <source>
        <dbReference type="RuleBase" id="RU000716"/>
    </source>
</evidence>
<dbReference type="InterPro" id="IPR039425">
    <property type="entry name" value="RNA_pol_sigma-70-like"/>
</dbReference>
<dbReference type="SUPFAM" id="SSF88946">
    <property type="entry name" value="Sigma2 domain of RNA polymerase sigma factors"/>
    <property type="match status" value="1"/>
</dbReference>
<dbReference type="Pfam" id="PF04542">
    <property type="entry name" value="Sigma70_r2"/>
    <property type="match status" value="1"/>
</dbReference>
<dbReference type="InterPro" id="IPR007627">
    <property type="entry name" value="RNA_pol_sigma70_r2"/>
</dbReference>
<evidence type="ECO:0000256" key="4">
    <source>
        <dbReference type="ARBA" id="ARBA00023163"/>
    </source>
</evidence>
<evidence type="ECO:0000313" key="7">
    <source>
        <dbReference type="EMBL" id="SHF84749.1"/>
    </source>
</evidence>
<dbReference type="Proteomes" id="UP000184164">
    <property type="component" value="Unassembled WGS sequence"/>
</dbReference>
<keyword evidence="3 5" id="KW-0238">DNA-binding</keyword>
<dbReference type="PANTHER" id="PTHR43133:SF46">
    <property type="entry name" value="RNA POLYMERASE SIGMA-70 FACTOR ECF SUBFAMILY"/>
    <property type="match status" value="1"/>
</dbReference>
<dbReference type="Gene3D" id="1.10.1740.10">
    <property type="match status" value="1"/>
</dbReference>
<protein>
    <recommendedName>
        <fullName evidence="5">RNA polymerase sigma factor</fullName>
    </recommendedName>
</protein>
<accession>A0A1M5EZV1</accession>